<dbReference type="InterPro" id="IPR016163">
    <property type="entry name" value="Ald_DH_C"/>
</dbReference>
<dbReference type="InterPro" id="IPR016160">
    <property type="entry name" value="Ald_DH_CS_CYS"/>
</dbReference>
<dbReference type="InterPro" id="IPR016162">
    <property type="entry name" value="Ald_DH_N"/>
</dbReference>
<keyword evidence="2 5" id="KW-0560">Oxidoreductase</keyword>
<feature type="domain" description="Aldehyde dehydrogenase" evidence="6">
    <location>
        <begin position="21"/>
        <end position="477"/>
    </location>
</feature>
<dbReference type="FunFam" id="3.40.605.10:FF:000026">
    <property type="entry name" value="Aldehyde dehydrogenase, putative"/>
    <property type="match status" value="1"/>
</dbReference>
<evidence type="ECO:0000256" key="2">
    <source>
        <dbReference type="ARBA" id="ARBA00023002"/>
    </source>
</evidence>
<dbReference type="PROSITE" id="PS00070">
    <property type="entry name" value="ALDEHYDE_DEHYDR_CYS"/>
    <property type="match status" value="1"/>
</dbReference>
<proteinExistence type="inferred from homology"/>
<dbReference type="PROSITE" id="PS00687">
    <property type="entry name" value="ALDEHYDE_DEHYDR_GLU"/>
    <property type="match status" value="1"/>
</dbReference>
<accession>A0A842I076</accession>
<gene>
    <name evidence="7" type="ORF">H6P80_10585</name>
</gene>
<comment type="similarity">
    <text evidence="1 5">Belongs to the aldehyde dehydrogenase family.</text>
</comment>
<dbReference type="SUPFAM" id="SSF53720">
    <property type="entry name" value="ALDH-like"/>
    <property type="match status" value="1"/>
</dbReference>
<dbReference type="InterPro" id="IPR015590">
    <property type="entry name" value="Aldehyde_DH_dom"/>
</dbReference>
<organism evidence="7 8">
    <name type="scientific">Parasphingopyxis marina</name>
    <dbReference type="NCBI Taxonomy" id="2761622"/>
    <lineage>
        <taxon>Bacteria</taxon>
        <taxon>Pseudomonadati</taxon>
        <taxon>Pseudomonadota</taxon>
        <taxon>Alphaproteobacteria</taxon>
        <taxon>Sphingomonadales</taxon>
        <taxon>Sphingomonadaceae</taxon>
        <taxon>Parasphingopyxis</taxon>
    </lineage>
</organism>
<dbReference type="InterPro" id="IPR029510">
    <property type="entry name" value="Ald_DH_CS_GLU"/>
</dbReference>
<evidence type="ECO:0000259" key="6">
    <source>
        <dbReference type="Pfam" id="PF00171"/>
    </source>
</evidence>
<dbReference type="GO" id="GO:0016620">
    <property type="term" value="F:oxidoreductase activity, acting on the aldehyde or oxo group of donors, NAD or NADP as acceptor"/>
    <property type="evidence" value="ECO:0007669"/>
    <property type="project" value="InterPro"/>
</dbReference>
<feature type="active site" evidence="4">
    <location>
        <position position="254"/>
    </location>
</feature>
<dbReference type="InterPro" id="IPR016161">
    <property type="entry name" value="Ald_DH/histidinol_DH"/>
</dbReference>
<protein>
    <submittedName>
        <fullName evidence="7">Aldehyde dehydrogenase</fullName>
    </submittedName>
</protein>
<evidence type="ECO:0000256" key="1">
    <source>
        <dbReference type="ARBA" id="ARBA00009986"/>
    </source>
</evidence>
<dbReference type="EMBL" id="JACJVJ010000002">
    <property type="protein sequence ID" value="MBC2778061.1"/>
    <property type="molecule type" value="Genomic_DNA"/>
</dbReference>
<dbReference type="FunFam" id="3.40.309.10:FF:000012">
    <property type="entry name" value="Betaine aldehyde dehydrogenase"/>
    <property type="match status" value="1"/>
</dbReference>
<dbReference type="Gene3D" id="3.40.309.10">
    <property type="entry name" value="Aldehyde Dehydrogenase, Chain A, domain 2"/>
    <property type="match status" value="1"/>
</dbReference>
<dbReference type="CDD" id="cd07114">
    <property type="entry name" value="ALDH_DhaS"/>
    <property type="match status" value="1"/>
</dbReference>
<name>A0A842I076_9SPHN</name>
<dbReference type="AlphaFoldDB" id="A0A842I076"/>
<evidence type="ECO:0000256" key="4">
    <source>
        <dbReference type="PROSITE-ProRule" id="PRU10007"/>
    </source>
</evidence>
<comment type="caution">
    <text evidence="7">The sequence shown here is derived from an EMBL/GenBank/DDBJ whole genome shotgun (WGS) entry which is preliminary data.</text>
</comment>
<evidence type="ECO:0000313" key="8">
    <source>
        <dbReference type="Proteomes" id="UP000564378"/>
    </source>
</evidence>
<dbReference type="PANTHER" id="PTHR11699">
    <property type="entry name" value="ALDEHYDE DEHYDROGENASE-RELATED"/>
    <property type="match status" value="1"/>
</dbReference>
<keyword evidence="8" id="KW-1185">Reference proteome</keyword>
<sequence>MVAEREKPAEREWRMLIGGEWRDAEKSFPCIDPYTETEWGAVPEASATDIGDAVEAAAGAFDSWRTTLAAERARLLYRLADLVEAHGEELTRQQIFENGKLISEMRPGIGALAGDTRFFAGLAEAHSGFAVPPPRPNFTTYVKREPIGVVAAITPWNTPLALLGWKLGPALAAGNTLVVKPSEVTPTSTLLLAELAEQAGFPPGVINVITGHGASGVALVAHPKVDKIAFTGSTATGQAIAVEAAKRTARVSLEMGGKSPNIIFADANIDSAVNGVMAGIFAATGQSCMAGSRVLVEAPVYDRVAELLVERAEKMIAGDPLDPGTQLGPLASRAQLEKVLGFFEVAREEGLQCLTGGKRLDRAGFFVAPTVYGDVSNDCRIAREEIFGPVVALIRFEGEEEAVRIANDTRYGLAAAAWTEDVRRAHRMADALRAGTVWINNYRILGHTMPFGGVKQSGLGREMGAQALDAYTELKSIWIDQGNPVEFQVG</sequence>
<evidence type="ECO:0000256" key="5">
    <source>
        <dbReference type="RuleBase" id="RU003345"/>
    </source>
</evidence>
<dbReference type="Proteomes" id="UP000564378">
    <property type="component" value="Unassembled WGS sequence"/>
</dbReference>
<dbReference type="Gene3D" id="3.40.605.10">
    <property type="entry name" value="Aldehyde Dehydrogenase, Chain A, domain 1"/>
    <property type="match status" value="1"/>
</dbReference>
<evidence type="ECO:0000313" key="7">
    <source>
        <dbReference type="EMBL" id="MBC2778061.1"/>
    </source>
</evidence>
<evidence type="ECO:0000256" key="3">
    <source>
        <dbReference type="ARBA" id="ARBA00023097"/>
    </source>
</evidence>
<keyword evidence="3" id="KW-0558">Oxidation</keyword>
<reference evidence="7 8" key="1">
    <citation type="submission" date="2020-08" db="EMBL/GenBank/DDBJ databases">
        <title>Draft genome sequence of Parasphingopyxis sp. GrpM-11.</title>
        <authorList>
            <person name="Oh J."/>
            <person name="Roh D.-H."/>
        </authorList>
    </citation>
    <scope>NUCLEOTIDE SEQUENCE [LARGE SCALE GENOMIC DNA]</scope>
    <source>
        <strain evidence="7 8">GrpM-11</strain>
    </source>
</reference>
<dbReference type="Pfam" id="PF00171">
    <property type="entry name" value="Aldedh"/>
    <property type="match status" value="1"/>
</dbReference>
<dbReference type="FunFam" id="3.40.605.10:FF:000007">
    <property type="entry name" value="NAD/NADP-dependent betaine aldehyde dehydrogenase"/>
    <property type="match status" value="1"/>
</dbReference>